<dbReference type="GO" id="GO:0036038">
    <property type="term" value="C:MKS complex"/>
    <property type="evidence" value="ECO:0007669"/>
    <property type="project" value="TreeGrafter"/>
</dbReference>
<evidence type="ECO:0000313" key="8">
    <source>
        <dbReference type="Ensembl" id="ENSDCDP00010055738.1"/>
    </source>
</evidence>
<reference evidence="8 9" key="1">
    <citation type="submission" date="2020-06" db="EMBL/GenBank/DDBJ databases">
        <authorList>
            <consortium name="Wellcome Sanger Institute Data Sharing"/>
        </authorList>
    </citation>
    <scope>NUCLEOTIDE SEQUENCE [LARGE SCALE GENOMIC DNA]</scope>
</reference>
<dbReference type="InterPro" id="IPR040354">
    <property type="entry name" value="TCTN1-3"/>
</dbReference>
<evidence type="ECO:0000259" key="7">
    <source>
        <dbReference type="Pfam" id="PF25752"/>
    </source>
</evidence>
<dbReference type="Pfam" id="PF07773">
    <property type="entry name" value="TCTN_DUF1619"/>
    <property type="match status" value="1"/>
</dbReference>
<sequence length="328" mass="36164">DSPLHSATLCPCDLQIGGCDANCCCDPDCAGELALFTSCSVQKVMYAPFFFKDGQSTLSSIQREVNPDVFCIQSANCKHIFIGTKNKMLVLPVNSRWRYRTGVFQLKISNCTLNSFFMYISLHTSYFLSFPKVWYTVIYSGVGEVLNMIAAVTLGTITSTMLPMQQYFQIEFKQENKLLMKFSGNPGYVVGLPLIAGSSTAEYPLSEVLLGILKGQNFPEYVASFGNSLPQNPMDWVPIKNQTTPTVNDFNSGFPSQSCSIPLTLHLEVRWTKFGSLVNPQAQIISGSFVSVTSSVAFIDVSAQADAGYKATPTIDAKLPFDFFFPFV</sequence>
<name>A0AAY4EDX1_9TELE</name>
<dbReference type="GeneTree" id="ENSGT00570000079101"/>
<dbReference type="AlphaFoldDB" id="A0AAY4EDX1"/>
<evidence type="ECO:0000256" key="1">
    <source>
        <dbReference type="ARBA" id="ARBA00007633"/>
    </source>
</evidence>
<feature type="domain" description="Tectonic-1-3" evidence="6">
    <location>
        <begin position="206"/>
        <end position="289"/>
    </location>
</feature>
<dbReference type="GO" id="GO:1904491">
    <property type="term" value="P:protein localization to ciliary transition zone"/>
    <property type="evidence" value="ECO:0007669"/>
    <property type="project" value="TreeGrafter"/>
</dbReference>
<evidence type="ECO:0000256" key="3">
    <source>
        <dbReference type="ARBA" id="ARBA00022729"/>
    </source>
</evidence>
<dbReference type="InterPro" id="IPR011677">
    <property type="entry name" value="TCTN1-3_dom"/>
</dbReference>
<keyword evidence="9" id="KW-1185">Reference proteome</keyword>
<keyword evidence="5" id="KW-0325">Glycoprotein</keyword>
<gene>
    <name evidence="8" type="primary">TCTN1</name>
</gene>
<dbReference type="Pfam" id="PF25752">
    <property type="entry name" value="DUF1619_N"/>
    <property type="match status" value="1"/>
</dbReference>
<evidence type="ECO:0000313" key="9">
    <source>
        <dbReference type="Proteomes" id="UP000694580"/>
    </source>
</evidence>
<evidence type="ECO:0000256" key="4">
    <source>
        <dbReference type="ARBA" id="ARBA00022794"/>
    </source>
</evidence>
<comment type="subunit">
    <text evidence="2">Part of the tectonic-like complex (also named B9 complex).</text>
</comment>
<comment type="similarity">
    <text evidence="1">Belongs to the tectonic family.</text>
</comment>
<dbReference type="Ensembl" id="ENSDCDT00010066341.1">
    <property type="protein sequence ID" value="ENSDCDP00010055738.1"/>
    <property type="gene ID" value="ENSDCDG00010031906.1"/>
</dbReference>
<dbReference type="GO" id="GO:0060271">
    <property type="term" value="P:cilium assembly"/>
    <property type="evidence" value="ECO:0007669"/>
    <property type="project" value="TreeGrafter"/>
</dbReference>
<reference evidence="8" key="3">
    <citation type="submission" date="2025-09" db="UniProtKB">
        <authorList>
            <consortium name="Ensembl"/>
        </authorList>
    </citation>
    <scope>IDENTIFICATION</scope>
</reference>
<organism evidence="8 9">
    <name type="scientific">Denticeps clupeoides</name>
    <name type="common">denticle herring</name>
    <dbReference type="NCBI Taxonomy" id="299321"/>
    <lineage>
        <taxon>Eukaryota</taxon>
        <taxon>Metazoa</taxon>
        <taxon>Chordata</taxon>
        <taxon>Craniata</taxon>
        <taxon>Vertebrata</taxon>
        <taxon>Euteleostomi</taxon>
        <taxon>Actinopterygii</taxon>
        <taxon>Neopterygii</taxon>
        <taxon>Teleostei</taxon>
        <taxon>Clupei</taxon>
        <taxon>Clupeiformes</taxon>
        <taxon>Denticipitoidei</taxon>
        <taxon>Denticipitidae</taxon>
        <taxon>Denticeps</taxon>
    </lineage>
</organism>
<evidence type="ECO:0000259" key="6">
    <source>
        <dbReference type="Pfam" id="PF07773"/>
    </source>
</evidence>
<proteinExistence type="inferred from homology"/>
<feature type="domain" description="Tectonic-1-3 N-terminal" evidence="7">
    <location>
        <begin position="7"/>
        <end position="81"/>
    </location>
</feature>
<evidence type="ECO:0000256" key="5">
    <source>
        <dbReference type="ARBA" id="ARBA00023180"/>
    </source>
</evidence>
<keyword evidence="4" id="KW-0970">Cilium biogenesis/degradation</keyword>
<protein>
    <recommendedName>
        <fullName evidence="10">Tectonic-1</fullName>
    </recommendedName>
</protein>
<keyword evidence="3" id="KW-0732">Signal</keyword>
<dbReference type="PANTHER" id="PTHR14611:SF1">
    <property type="entry name" value="TECTONIC-1"/>
    <property type="match status" value="1"/>
</dbReference>
<evidence type="ECO:0000256" key="2">
    <source>
        <dbReference type="ARBA" id="ARBA00011495"/>
    </source>
</evidence>
<dbReference type="Proteomes" id="UP000694580">
    <property type="component" value="Chromosome 3"/>
</dbReference>
<accession>A0AAY4EDX1</accession>
<evidence type="ECO:0008006" key="10">
    <source>
        <dbReference type="Google" id="ProtNLM"/>
    </source>
</evidence>
<dbReference type="PANTHER" id="PTHR14611">
    <property type="entry name" value="TECTONIC FAMILY MEMBER"/>
    <property type="match status" value="1"/>
</dbReference>
<dbReference type="InterPro" id="IPR057724">
    <property type="entry name" value="TCTN1-3_N"/>
</dbReference>
<reference evidence="8" key="2">
    <citation type="submission" date="2025-08" db="UniProtKB">
        <authorList>
            <consortium name="Ensembl"/>
        </authorList>
    </citation>
    <scope>IDENTIFICATION</scope>
</reference>